<dbReference type="EMBL" id="HBUF01313978">
    <property type="protein sequence ID" value="CAG6693690.1"/>
    <property type="molecule type" value="Transcribed_RNA"/>
</dbReference>
<dbReference type="AlphaFoldDB" id="A0A8D8XFP1"/>
<feature type="domain" description="DUF8207" evidence="1">
    <location>
        <begin position="176"/>
        <end position="251"/>
    </location>
</feature>
<dbReference type="EMBL" id="HBUF01313982">
    <property type="protein sequence ID" value="CAG6693714.1"/>
    <property type="molecule type" value="Transcribed_RNA"/>
</dbReference>
<dbReference type="EMBL" id="HBUF01313983">
    <property type="protein sequence ID" value="CAG6693720.1"/>
    <property type="molecule type" value="Transcribed_RNA"/>
</dbReference>
<dbReference type="EMBL" id="HBUF01313984">
    <property type="protein sequence ID" value="CAG6693725.1"/>
    <property type="molecule type" value="Transcribed_RNA"/>
</dbReference>
<dbReference type="EMBL" id="HBUF01313977">
    <property type="protein sequence ID" value="CAG6693684.1"/>
    <property type="molecule type" value="Transcribed_RNA"/>
</dbReference>
<dbReference type="EMBL" id="HBUF01356587">
    <property type="protein sequence ID" value="CAG6717903.1"/>
    <property type="molecule type" value="Transcribed_RNA"/>
</dbReference>
<protein>
    <recommendedName>
        <fullName evidence="1">DUF8207 domain-containing protein</fullName>
    </recommendedName>
</protein>
<accession>A0A8D8XFP1</accession>
<reference evidence="2" key="1">
    <citation type="submission" date="2021-05" db="EMBL/GenBank/DDBJ databases">
        <authorList>
            <person name="Alioto T."/>
            <person name="Alioto T."/>
            <person name="Gomez Garrido J."/>
        </authorList>
    </citation>
    <scope>NUCLEOTIDE SEQUENCE</scope>
</reference>
<proteinExistence type="predicted"/>
<evidence type="ECO:0000259" key="1">
    <source>
        <dbReference type="Pfam" id="PF26634"/>
    </source>
</evidence>
<dbReference type="EMBL" id="HBUF01356586">
    <property type="protein sequence ID" value="CAG6717899.1"/>
    <property type="molecule type" value="Transcribed_RNA"/>
</dbReference>
<dbReference type="EMBL" id="HBUF01313975">
    <property type="protein sequence ID" value="CAG6693672.1"/>
    <property type="molecule type" value="Transcribed_RNA"/>
</dbReference>
<name>A0A8D8XFP1_9HEMI</name>
<dbReference type="EMBL" id="HBUF01313974">
    <property type="protein sequence ID" value="CAG6693666.1"/>
    <property type="molecule type" value="Transcribed_RNA"/>
</dbReference>
<dbReference type="EMBL" id="HBUF01313981">
    <property type="protein sequence ID" value="CAG6693708.1"/>
    <property type="molecule type" value="Transcribed_RNA"/>
</dbReference>
<evidence type="ECO:0000313" key="2">
    <source>
        <dbReference type="EMBL" id="CAG6693708.1"/>
    </source>
</evidence>
<sequence length="327" mass="38465">MQSSTLKKQKELVQKIKIAQREIRKKSLALKLNQSEIEADIERRLKPVVSPLEKLLDLKSKKTDENFQNETPMKTPRMRSIISKRKNVEQISKIKHPEQSVILQTPEWDPFQTQYTDSNLLEQSLTSSNILDEVFDETIPIHPTTQEYKEKESEQRRQSASNFDYYLNMLRRNDSKIDRASGVSFKNNRYELNRVPIQFDYYNKYRAIKIGNSHVKLTPGINELLFMKQPNEDLITQLDLRNYKKIAELCAFTGEKKLKTLKLQRYLGMGLLKRDNCKKKEYIYWNDPNELVLRLQLLHASKIAGHSGHDNEIISIEEELREQGIIK</sequence>
<dbReference type="PANTHER" id="PTHR35374">
    <property type="entry name" value="CYCLIN-DEPENDENT KINASE 11A-LIKE"/>
    <property type="match status" value="1"/>
</dbReference>
<organism evidence="2">
    <name type="scientific">Cacopsylla melanoneura</name>
    <dbReference type="NCBI Taxonomy" id="428564"/>
    <lineage>
        <taxon>Eukaryota</taxon>
        <taxon>Metazoa</taxon>
        <taxon>Ecdysozoa</taxon>
        <taxon>Arthropoda</taxon>
        <taxon>Hexapoda</taxon>
        <taxon>Insecta</taxon>
        <taxon>Pterygota</taxon>
        <taxon>Neoptera</taxon>
        <taxon>Paraneoptera</taxon>
        <taxon>Hemiptera</taxon>
        <taxon>Sternorrhyncha</taxon>
        <taxon>Psylloidea</taxon>
        <taxon>Psyllidae</taxon>
        <taxon>Psyllinae</taxon>
        <taxon>Cacopsylla</taxon>
    </lineage>
</organism>
<dbReference type="InterPro" id="IPR058520">
    <property type="entry name" value="DUF8207"/>
</dbReference>
<dbReference type="PANTHER" id="PTHR35374:SF1">
    <property type="entry name" value="PROTEIN KINASE DOMAIN-CONTAINING PROTEIN"/>
    <property type="match status" value="1"/>
</dbReference>
<dbReference type="Pfam" id="PF26634">
    <property type="entry name" value="DUF8207"/>
    <property type="match status" value="1"/>
</dbReference>
<dbReference type="EMBL" id="HBUF01313979">
    <property type="protein sequence ID" value="CAG6693696.1"/>
    <property type="molecule type" value="Transcribed_RNA"/>
</dbReference>